<feature type="transmembrane region" description="Helical" evidence="5">
    <location>
        <begin position="12"/>
        <end position="30"/>
    </location>
</feature>
<evidence type="ECO:0000313" key="8">
    <source>
        <dbReference type="Proteomes" id="UP000238479"/>
    </source>
</evidence>
<dbReference type="GO" id="GO:0016020">
    <property type="term" value="C:membrane"/>
    <property type="evidence" value="ECO:0007669"/>
    <property type="project" value="UniProtKB-SubCell"/>
</dbReference>
<evidence type="ECO:0000256" key="5">
    <source>
        <dbReference type="SAM" id="Phobius"/>
    </source>
</evidence>
<dbReference type="PANTHER" id="PTHR34836">
    <property type="entry name" value="OS06G0188250 PROTEIN"/>
    <property type="match status" value="1"/>
</dbReference>
<keyword evidence="2 5" id="KW-0812">Transmembrane</keyword>
<protein>
    <submittedName>
        <fullName evidence="7">Putative periplasmic binding protein-like I</fullName>
    </submittedName>
</protein>
<keyword evidence="3 5" id="KW-1133">Transmembrane helix</keyword>
<evidence type="ECO:0000259" key="6">
    <source>
        <dbReference type="Pfam" id="PF01094"/>
    </source>
</evidence>
<evidence type="ECO:0000313" key="7">
    <source>
        <dbReference type="EMBL" id="PRQ24197.1"/>
    </source>
</evidence>
<dbReference type="Gramene" id="PRQ24197">
    <property type="protein sequence ID" value="PRQ24197"/>
    <property type="gene ID" value="RchiOBHm_Chr6g0269751"/>
</dbReference>
<accession>A0A2P6PQI4</accession>
<sequence>MLMKNQTNINTTLVPFIFFFILFSWIFMTLSAQNTTIQVNVGVLLNFNSGSGKSGNVYLSCMKLALSDFYAANPHYKTRLVLLPRNSKGTVVGAAAADLINNAEVQAIIGPGTSMEAKFVVNMGDQAQVPILTFSASSPCLTSLGSSFFFRLTQNDSIQVKAISDIVQNFGWRQVVPIYEDTSYGEGIIPFLIDALQAVDAHVPYRSVVSHIATDDQIQIELYKLMTRQTRVFIVHMNLDMCSKLFAKAKKIGMMSAGYVWITTGGIYNRLNSMSYSDLNSMEGVLGIQTEIQRAPKKRL</sequence>
<evidence type="ECO:0000256" key="2">
    <source>
        <dbReference type="ARBA" id="ARBA00022692"/>
    </source>
</evidence>
<dbReference type="FunFam" id="3.40.50.2300:FF:000081">
    <property type="entry name" value="Glutamate receptor"/>
    <property type="match status" value="1"/>
</dbReference>
<reference evidence="7 8" key="1">
    <citation type="journal article" date="2018" name="Nat. Genet.">
        <title>The Rosa genome provides new insights in the design of modern roses.</title>
        <authorList>
            <person name="Bendahmane M."/>
        </authorList>
    </citation>
    <scope>NUCLEOTIDE SEQUENCE [LARGE SCALE GENOMIC DNA]</scope>
    <source>
        <strain evidence="8">cv. Old Blush</strain>
    </source>
</reference>
<dbReference type="InterPro" id="IPR001828">
    <property type="entry name" value="ANF_lig-bd_rcpt"/>
</dbReference>
<dbReference type="EMBL" id="PDCK01000044">
    <property type="protein sequence ID" value="PRQ24197.1"/>
    <property type="molecule type" value="Genomic_DNA"/>
</dbReference>
<proteinExistence type="predicted"/>
<organism evidence="7 8">
    <name type="scientific">Rosa chinensis</name>
    <name type="common">China rose</name>
    <dbReference type="NCBI Taxonomy" id="74649"/>
    <lineage>
        <taxon>Eukaryota</taxon>
        <taxon>Viridiplantae</taxon>
        <taxon>Streptophyta</taxon>
        <taxon>Embryophyta</taxon>
        <taxon>Tracheophyta</taxon>
        <taxon>Spermatophyta</taxon>
        <taxon>Magnoliopsida</taxon>
        <taxon>eudicotyledons</taxon>
        <taxon>Gunneridae</taxon>
        <taxon>Pentapetalae</taxon>
        <taxon>rosids</taxon>
        <taxon>fabids</taxon>
        <taxon>Rosales</taxon>
        <taxon>Rosaceae</taxon>
        <taxon>Rosoideae</taxon>
        <taxon>Rosoideae incertae sedis</taxon>
        <taxon>Rosa</taxon>
    </lineage>
</organism>
<dbReference type="OMA" id="HIGRCHI"/>
<comment type="subcellular location">
    <subcellularLocation>
        <location evidence="1">Membrane</location>
    </subcellularLocation>
</comment>
<comment type="caution">
    <text evidence="7">The sequence shown here is derived from an EMBL/GenBank/DDBJ whole genome shotgun (WGS) entry which is preliminary data.</text>
</comment>
<dbReference type="Proteomes" id="UP000238479">
    <property type="component" value="Chromosome 6"/>
</dbReference>
<evidence type="ECO:0000256" key="4">
    <source>
        <dbReference type="ARBA" id="ARBA00023136"/>
    </source>
</evidence>
<dbReference type="InterPro" id="IPR028082">
    <property type="entry name" value="Peripla_BP_I"/>
</dbReference>
<gene>
    <name evidence="7" type="ORF">RchiOBHm_Chr6g0269751</name>
</gene>
<dbReference type="Pfam" id="PF01094">
    <property type="entry name" value="ANF_receptor"/>
    <property type="match status" value="1"/>
</dbReference>
<evidence type="ECO:0000256" key="3">
    <source>
        <dbReference type="ARBA" id="ARBA00022989"/>
    </source>
</evidence>
<keyword evidence="8" id="KW-1185">Reference proteome</keyword>
<dbReference type="AlphaFoldDB" id="A0A2P6PQI4"/>
<dbReference type="InterPro" id="IPR015683">
    <property type="entry name" value="Ionotropic_Glu_rcpt"/>
</dbReference>
<dbReference type="SUPFAM" id="SSF53822">
    <property type="entry name" value="Periplasmic binding protein-like I"/>
    <property type="match status" value="1"/>
</dbReference>
<dbReference type="Gene3D" id="3.40.50.2300">
    <property type="match status" value="1"/>
</dbReference>
<keyword evidence="4 5" id="KW-0472">Membrane</keyword>
<feature type="domain" description="Receptor ligand binding region" evidence="6">
    <location>
        <begin position="60"/>
        <end position="297"/>
    </location>
</feature>
<dbReference type="PANTHER" id="PTHR34836:SF1">
    <property type="entry name" value="OS09G0428600 PROTEIN"/>
    <property type="match status" value="1"/>
</dbReference>
<name>A0A2P6PQI4_ROSCH</name>
<evidence type="ECO:0000256" key="1">
    <source>
        <dbReference type="ARBA" id="ARBA00004370"/>
    </source>
</evidence>